<reference evidence="1" key="1">
    <citation type="submission" date="2023-05" db="EMBL/GenBank/DDBJ databases">
        <authorList>
            <person name="Huff M."/>
        </authorList>
    </citation>
    <scope>NUCLEOTIDE SEQUENCE</scope>
</reference>
<evidence type="ECO:0000313" key="2">
    <source>
        <dbReference type="Proteomes" id="UP000834106"/>
    </source>
</evidence>
<accession>A0AAD1YLJ9</accession>
<protein>
    <submittedName>
        <fullName evidence="1">Uncharacterized protein</fullName>
    </submittedName>
</protein>
<organism evidence="1 2">
    <name type="scientific">Fraxinus pennsylvanica</name>
    <dbReference type="NCBI Taxonomy" id="56036"/>
    <lineage>
        <taxon>Eukaryota</taxon>
        <taxon>Viridiplantae</taxon>
        <taxon>Streptophyta</taxon>
        <taxon>Embryophyta</taxon>
        <taxon>Tracheophyta</taxon>
        <taxon>Spermatophyta</taxon>
        <taxon>Magnoliopsida</taxon>
        <taxon>eudicotyledons</taxon>
        <taxon>Gunneridae</taxon>
        <taxon>Pentapetalae</taxon>
        <taxon>asterids</taxon>
        <taxon>lamiids</taxon>
        <taxon>Lamiales</taxon>
        <taxon>Oleaceae</taxon>
        <taxon>Oleeae</taxon>
        <taxon>Fraxinus</taxon>
    </lineage>
</organism>
<dbReference type="PANTHER" id="PTHR48010">
    <property type="entry name" value="OS05G0588300 PROTEIN"/>
    <property type="match status" value="1"/>
</dbReference>
<dbReference type="InterPro" id="IPR050994">
    <property type="entry name" value="At_inactive_RLKs"/>
</dbReference>
<name>A0AAD1YLJ9_9LAMI</name>
<sequence length="142" mass="15003">MPKGLEGKPKGAFLGNSLCGKPLDNACVNSGKTYFGNPKDVEIAGKSSENGLCGETEVGENPVVEAENSGSGDGIRAAIMTSNGNENWENGTNADVKKLVFFRNTLRAFDLEELLKASAKVSGKGTFGTAYKAVLEVGLWWL</sequence>
<evidence type="ECO:0000313" key="1">
    <source>
        <dbReference type="EMBL" id="CAI9753584.1"/>
    </source>
</evidence>
<dbReference type="PANTHER" id="PTHR48010:SF76">
    <property type="entry name" value="INACTIVE RECEPTOR KINASE RLK902-RELATED"/>
    <property type="match status" value="1"/>
</dbReference>
<dbReference type="Proteomes" id="UP000834106">
    <property type="component" value="Chromosome 1"/>
</dbReference>
<gene>
    <name evidence="1" type="ORF">FPE_LOCUS1015</name>
</gene>
<dbReference type="EMBL" id="OU503036">
    <property type="protein sequence ID" value="CAI9753584.1"/>
    <property type="molecule type" value="Genomic_DNA"/>
</dbReference>
<dbReference type="AlphaFoldDB" id="A0AAD1YLJ9"/>
<proteinExistence type="predicted"/>
<keyword evidence="2" id="KW-1185">Reference proteome</keyword>